<reference evidence="2 3" key="1">
    <citation type="submission" date="2016-11" db="EMBL/GenBank/DDBJ databases">
        <authorList>
            <person name="Jaros S."/>
            <person name="Januszkiewicz K."/>
            <person name="Wedrychowicz H."/>
        </authorList>
    </citation>
    <scope>NUCLEOTIDE SEQUENCE [LARGE SCALE GENOMIC DNA]</scope>
    <source>
        <strain evidence="2 3">DSM 25660</strain>
    </source>
</reference>
<dbReference type="InterPro" id="IPR024311">
    <property type="entry name" value="Lipocalin-like"/>
</dbReference>
<accession>A0A1M4W050</accession>
<dbReference type="RefSeq" id="WP_073360379.1">
    <property type="nucleotide sequence ID" value="NZ_FQVQ01000001.1"/>
</dbReference>
<dbReference type="PROSITE" id="PS51257">
    <property type="entry name" value="PROKAR_LIPOPROTEIN"/>
    <property type="match status" value="1"/>
</dbReference>
<dbReference type="OrthoDB" id="1419899at2"/>
<protein>
    <submittedName>
        <fullName evidence="2">Lipocalin-like domain-containing protein</fullName>
    </submittedName>
</protein>
<keyword evidence="3" id="KW-1185">Reference proteome</keyword>
<dbReference type="STRING" id="1124188.SAMN05444377_101121"/>
<proteinExistence type="predicted"/>
<evidence type="ECO:0000313" key="2">
    <source>
        <dbReference type="EMBL" id="SHE74674.1"/>
    </source>
</evidence>
<dbReference type="Pfam" id="PF13648">
    <property type="entry name" value="Lipocalin_4"/>
    <property type="match status" value="1"/>
</dbReference>
<name>A0A1M4W050_9FLAO</name>
<feature type="domain" description="Lipocalin-like" evidence="1">
    <location>
        <begin position="30"/>
        <end position="119"/>
    </location>
</feature>
<dbReference type="Proteomes" id="UP000184147">
    <property type="component" value="Unassembled WGS sequence"/>
</dbReference>
<organism evidence="2 3">
    <name type="scientific">Flavobacterium fontis</name>
    <dbReference type="NCBI Taxonomy" id="1124188"/>
    <lineage>
        <taxon>Bacteria</taxon>
        <taxon>Pseudomonadati</taxon>
        <taxon>Bacteroidota</taxon>
        <taxon>Flavobacteriia</taxon>
        <taxon>Flavobacteriales</taxon>
        <taxon>Flavobacteriaceae</taxon>
        <taxon>Flavobacterium</taxon>
    </lineage>
</organism>
<evidence type="ECO:0000313" key="3">
    <source>
        <dbReference type="Proteomes" id="UP000184147"/>
    </source>
</evidence>
<sequence length="137" mass="15210">MKKILCIAFLAFTVLSCSKNDNDEAQAPSIVGKWQFTQEGSIVNNQEILEPYEHSPGCVKDFSEIAANGALRDHYYDLDCEETIDIGVWTKNNNTFTITYADNSSVTGEILLLNATTLKVRFDIGGVPYLSVLTRIP</sequence>
<dbReference type="AlphaFoldDB" id="A0A1M4W050"/>
<dbReference type="EMBL" id="FQVQ01000001">
    <property type="protein sequence ID" value="SHE74674.1"/>
    <property type="molecule type" value="Genomic_DNA"/>
</dbReference>
<gene>
    <name evidence="2" type="ORF">SAMN05444377_101121</name>
</gene>
<evidence type="ECO:0000259" key="1">
    <source>
        <dbReference type="Pfam" id="PF13648"/>
    </source>
</evidence>